<dbReference type="InterPro" id="IPR044023">
    <property type="entry name" value="Ig_7"/>
</dbReference>
<feature type="domain" description="Ig-like" evidence="1">
    <location>
        <begin position="3252"/>
        <end position="3331"/>
    </location>
</feature>
<feature type="domain" description="Ig-like" evidence="1">
    <location>
        <begin position="3498"/>
        <end position="3577"/>
    </location>
</feature>
<feature type="domain" description="Ig-like" evidence="1">
    <location>
        <begin position="2514"/>
        <end position="2593"/>
    </location>
</feature>
<feature type="domain" description="Ig-like" evidence="1">
    <location>
        <begin position="2678"/>
        <end position="2757"/>
    </location>
</feature>
<evidence type="ECO:0000259" key="1">
    <source>
        <dbReference type="Pfam" id="PF19081"/>
    </source>
</evidence>
<feature type="domain" description="Ig-like" evidence="1">
    <location>
        <begin position="2760"/>
        <end position="2839"/>
    </location>
</feature>
<name>A0ABY3YL52_9FLAO</name>
<feature type="domain" description="Ig-like" evidence="1">
    <location>
        <begin position="1202"/>
        <end position="1281"/>
    </location>
</feature>
<feature type="domain" description="Ig-like" evidence="1">
    <location>
        <begin position="3088"/>
        <end position="3167"/>
    </location>
</feature>
<feature type="domain" description="Ig-like" evidence="1">
    <location>
        <begin position="3744"/>
        <end position="3823"/>
    </location>
</feature>
<proteinExistence type="predicted"/>
<evidence type="ECO:0000313" key="3">
    <source>
        <dbReference type="Proteomes" id="UP000829476"/>
    </source>
</evidence>
<feature type="domain" description="Ig-like" evidence="1">
    <location>
        <begin position="1612"/>
        <end position="1691"/>
    </location>
</feature>
<sequence>MKNNISDNLSKKRLASVLFVLTLLIFVGNSAIAQVNVNFQPRSSVYTPGKTIYNVKGDFTMMGNTNLTLVNYGDNTSNANDMRYVDVDGDINTLNSSSATLQFSNENGALPDCSNIIYAGLYWSGRAGSDQNFTVNKEVPTGNMVSEEVTDEGVAIYNNGNIDKTDYSLTITYSGSNNYFTFIPSGGGNTVRFRYRQNGNNSEVRLYNGFNWNTSPIVNTSSIDNNTAYFSTPYEIYSDSNYTLEVTRLYLSSWGNSWDRAYVDVTYNETVPEVVTVTKNYDKRKISIKGPNASGYTELTANANDIYYPTNSEAYIYAAYTEITDYVKTNGLGEYFVADMALREGDPDGTGYFGGWGMVVVYENSKMNWRDITVFDGYAYVNSSNDDEYIIDVDGFHAAQNGNVNVKLGVMAGEGDAPFTGDAFQIENRNTGNYTSLSHTGNSTTNFFNSSIVTGGNPRNPTLLNNTGIDISMFNINNSSNSIIDNSQTSTSFKYYTDGDTYSIFNVTFAVDAYVPETEGVVTGVSIGGGSSVPPSSSLSIEPGETIEFTVDIKNKGTEAIENAVLTIPVPYTSAYQNTNISYTTNPSYSLSPNSQPEYDPNIGATGAIVWDIGDLPEQNDPDDWLYRLNFEFTATTDCAILSNTTCQPLIALTGYITGNGVVSGTSFNQDLIQGYETSGVCEGEPIPIPLNITIDKDDYVNQHCASYDPVRDFYFCNRTTDIQTSEVEAQFPPGTMFYNEYPVEDTSIRYTSSNPFPATPGQTTYFGVPPGLSSCYYEFTINVNTINSTPDVNASDVTYCLNETAVPLTATPTVPGYVLLYYTDDNPATIGQASLTPPTDVAGEFTYYVAEGFDEDCMSPTRVPITVTINDLPDAPVSNGDITECETSPIQTLDANDALSSTTGITWYDAATGGSVVATPTLNTVGSATYYAEYNDGTCTSLTRTAVVLTITGAPAAPVSSGDITECETSPIQTLDANDALSSTTGITWYDAATGGSVVANPTLNTVGSATYYAEYNDGTCTSLTRTAVVLTITGAPAAPVSNGDITECETSPIQTLDANDALSSTTGITWYDASTGGSVVATPTLNTVGSATYYAEYNDGTCTSLTRTAVVLTITGAPAAPVSSGDITECETSPIQTLDANDALSSTTGITWYDAATGGSVVATPTLNTVGSATYYAEYNDGTCTSLTRTAVVLTITGAPAAPVSNGDITECETSPIQTLDANDALSSTTGITWYDAATGGSVVANPTLNTVGSATYYAEYNDGTCTSLTRTAVVLTITGAPAAPVSSGDITECETSPIQTLDANDALSSTTGITWYDAATGGSVVANPTLNTVGSATYYAEYNDGTCTSLTRTAVVLTITGAPAAPVSSGDITECETSPIQTLDANDALSSTTGITWYDAATGGSVVATPTLNTVGSATYYAEYNDGTCTSLTRTAVVLTITGAPAAPVSSGDITECETSPIQTLDANDALSSTTGITWYDAATGGSVVATPTLNTVGSATYYAEYNDGTCTSLTRTAVVLTITGAPAAPVSNGDITECETSPIQTLDANDALSSTTGITWYDAATGGSVVATPTLNTVGSATYYAEYNDGTCTSLTRTAVVLTITGAPAAPVSSGDITECETSPIQTLDANDALSSTTGITWYDAATGGSVVATPTLNTVGSATYYAEYNDGTCTSLTRTAVVLTITGAPAAPVSSGDITECETSPIQTLDANDALSSTTGITWYDAATGGSVVATPTLNTVGSATYYAEYNDGTCTSLTRTAVVLTITGAPAAPVSSGDITECETSPIQTLDANDALSSTTGITWYDAATGGSVVANPTLNTVGSATYYAEYNDGTCTSLTRTAVVLTITGAPAAPVSSGDITECETSPIQTLDANDALSSTTGITWYDAATGGSVVANPTLNTVGSATYYAEYNDGTCTSLTRTAVVLTITGAPAAPVSSGDITECETSPIQTLDANDALSSTTGITWYDAATGGSVVANPTLNTVGSATYYAEYNDGTCTSLTRTAVVLTITGAPAAPVSSGDITECETSPIQTLDANDALSSTTGITWYDAATGGSVVANPTLNTVGSATYYAEYNDGTCTSLTRTAVVLTITGAPAAPVSSGDITECETSPIQTLDANDALSSTTGITWYDAATGGSVVANPTLNTVGSATYYAEYNDGTCTSLTRTAVVLTITGAPAAPVSNGDITECETSPIQTLDANDALSSTTGITWYDAATGGSVVANPTLNTVGSATYYAEYNDGTCTSLTRTAVVLTITGAPAAPVSSGDITECETSPIQTLDANDALSSTTGITWYDAATGGSVVATPTLNTVGSATYYAEYNDGTCTSLTRTAVVLTITGAPAAPVSSGDITECETSPIQTLDANDALSSTTGITWYDAATGGNVVANPTLNTVGSATYYAEYNDGTCTSLTRTAVVLTITGAPAAPVSSGDITECETSPIQTLDANDALSSTTGITWYDAATGGSVVATPTLNTVGSATYYAEYNDGTCTSLTRTAVVLTITGAPAAPVSSGDITECETSPIQTLDANDALSSTTGITWYDAATGGSVVATPTLNTVGSATYYAEYNDGTCTSLTRTAVVLTITGAPAAPVSSGDIIECETSPIQTLDANNALSDTTGITWYDAATGGNVVANPTLNTVGSATYYAEYNDGTCTSLTRTAVVLTITGAPAAPVSSGDITECETSPIQTLDANDALSSTTGITWYDAATGGSVVANPTLNTVGSATYYAEYNDGTCTSLTRTAVVLTITGAPAAPVSSGDITECETSPIQTLDANDALSSTTGITWYDAATGGSVVANPTLNTVGSATYYAEYNDGTCTSLTRTAVVLTITGAPAAPVSNGDITECETSPIQTLDANDALSSTTGITWYDAATGGSVVANPTLNTVGSATYYAEYNDGTCTSLTRTAVVLTITGAPAAPVSSGDITECETSPIQTLDANDALSSTTGITWYDAATGGSVVATPTLNTVGSATYYAEYNDGTCTSLTRTAVVLTITGAPAAPVSSGDITECETSPIQTLDANDALSSTTGITWYDAATGGNVVANPTLNTVGSATYYAEYNDGTCTSLTRTAVVLTITGAPAAPVSSGDITECETSPIQTLDANDALSSTTGITWYDAATGGSVVATPTLNTVGSATYYAEYNDGTCTSLTRTAVVLTITGAPAAPVSSGDITECETSPIQTLDANDALSSTTGITWYDAATGGSVVATPTLNTVGSATYYAEYNDGTCTSLTRTAVVLTITGAPAAPISNGDITECETSPIQTLDANDALSSTTGITWYDAATGGSVVANPTLNTVGSATYYAEYNDGTCTSLTRTAVVLTITGAPAAPVSSGDITECETSPIQTLDANDALSSTTGITWYDAATGGSVVATPTLNTVGSATYYAEYNDGTCTSLTRTAVVLTITGAPAAPVSSGDITECETSPIQTLDANNALSDTTGITWYDAATGGNVVANPTLNTVGSATYYAEYNDGTCTSLTRTAVVLTITGAPAAPVSSGDITECETSPIQTLDANDALSSTTGITWYDAATGGSVVANPTLNTVGSATYYAEYNDGTCTSLTRTAVVLTITGAPAAPVSSGDITECETSPIQTLDANDALSSTTGITWYDAATGGSVVANPTLNTVGSATYYAEYNDGTCTSLTRTAVVLTITGAPAAPVSSGDITECETSPIQTLDANDALSSTTGITWYDAATGGSVVANPTLNTVGSATYYAEYNDGTCTSLTRTAVVLTITGAPAAPVSNGDITECETSPIQTLDANDALSSTTGITWYDAATGGSVVANPTLNTVGSATYYAEYNDGTCTSLTRTAVVLTITGAPAAPVSSGDITECETSPIQTLDANDALSSTTGITWYDAATGGSVVATPTLNTVGSATYYAEYNDGTCTSLTRTAVTLTINKLPAVSVSTDATEISCADQEVVITATATVQGTASYLWSNGETTQSITVTAAGTYSVVVTDSDNGCSVTSDDVIIGEDTTVPTVSVSADATEISCADQEVVITATATVQGTASYLWSNGETTQSITVTAAGTYSVVVTDSDNGCSVTSDDVIIGEDTTAPSVNISTDDDELSCTNSDLVITATPSVQGTASYLWSTGETTQSVTVTAAGTYTVTVTDSDNGCTVDGSIEITFVGDSEAPTFTVPADITVACDTDITDLSVTGDVTDEADNCATGIEAIYSDTVEPGDCPNESIITRTWILTDGNNNTTTHVQFITVMDTTAPEFVEALPQDITVNEGDIPDAETLTAVDNCGDATVTFSESIVNESKFTYDIVRTWIAADACGNEVMHSQTVHVNIPGELPPPAPPVPVDCDNIPEVPDHDFSNYFPGDITVTFEETSDYQGLLEDYNITRTWTITEADGTVHVYTEYLEVYVNNDIQELPETELCVEDAVIDLNSLLPDTAQEGGEWTVEDGDADVNGSFFDPSGLELGIYTLQYKVTNTSCPEVWEIKITVHDECVILPCGRDDVIVSKTITPNGDAYNQYFTVTGVEACGFTINVKIFNRWGHMIYEAENYQNNWDGATTRSAFGRSGTVPSGTYYYIIDLKDSGIKPITGYIFVGTK</sequence>
<feature type="domain" description="Ig-like" evidence="1">
    <location>
        <begin position="3580"/>
        <end position="3659"/>
    </location>
</feature>
<feature type="domain" description="Ig-like" evidence="1">
    <location>
        <begin position="2596"/>
        <end position="2675"/>
    </location>
</feature>
<feature type="domain" description="Ig-like" evidence="1">
    <location>
        <begin position="1038"/>
        <end position="1117"/>
    </location>
</feature>
<dbReference type="NCBIfam" id="TIGR04131">
    <property type="entry name" value="Bac_Flav_CTERM"/>
    <property type="match status" value="1"/>
</dbReference>
<feature type="domain" description="Ig-like" evidence="1">
    <location>
        <begin position="2842"/>
        <end position="2921"/>
    </location>
</feature>
<feature type="domain" description="Ig-like" evidence="1">
    <location>
        <begin position="2104"/>
        <end position="2183"/>
    </location>
</feature>
<feature type="domain" description="Ig-like" evidence="1">
    <location>
        <begin position="1120"/>
        <end position="1199"/>
    </location>
</feature>
<organism evidence="2 3">
    <name type="scientific">Zhouia spongiae</name>
    <dbReference type="NCBI Taxonomy" id="2202721"/>
    <lineage>
        <taxon>Bacteria</taxon>
        <taxon>Pseudomonadati</taxon>
        <taxon>Bacteroidota</taxon>
        <taxon>Flavobacteriia</taxon>
        <taxon>Flavobacteriales</taxon>
        <taxon>Flavobacteriaceae</taxon>
        <taxon>Zhouia</taxon>
    </lineage>
</organism>
<feature type="domain" description="Ig-like" evidence="1">
    <location>
        <begin position="874"/>
        <end position="953"/>
    </location>
</feature>
<feature type="domain" description="Ig-like" evidence="1">
    <location>
        <begin position="1284"/>
        <end position="1363"/>
    </location>
</feature>
<feature type="domain" description="Ig-like" evidence="1">
    <location>
        <begin position="1448"/>
        <end position="1527"/>
    </location>
</feature>
<feature type="domain" description="Ig-like" evidence="1">
    <location>
        <begin position="2186"/>
        <end position="2265"/>
    </location>
</feature>
<dbReference type="RefSeq" id="WP_242936930.1">
    <property type="nucleotide sequence ID" value="NZ_CP094326.1"/>
</dbReference>
<feature type="domain" description="Ig-like" evidence="1">
    <location>
        <begin position="2924"/>
        <end position="3003"/>
    </location>
</feature>
<feature type="domain" description="Ig-like" evidence="1">
    <location>
        <begin position="1530"/>
        <end position="1609"/>
    </location>
</feature>
<feature type="domain" description="Ig-like" evidence="1">
    <location>
        <begin position="1366"/>
        <end position="1445"/>
    </location>
</feature>
<feature type="domain" description="Ig-like" evidence="1">
    <location>
        <begin position="3826"/>
        <end position="3905"/>
    </location>
</feature>
<feature type="domain" description="Ig-like" evidence="1">
    <location>
        <begin position="1940"/>
        <end position="2019"/>
    </location>
</feature>
<accession>A0ABY3YL52</accession>
<dbReference type="EMBL" id="CP094326">
    <property type="protein sequence ID" value="UNY98524.1"/>
    <property type="molecule type" value="Genomic_DNA"/>
</dbReference>
<feature type="domain" description="Ig-like" evidence="1">
    <location>
        <begin position="3006"/>
        <end position="3085"/>
    </location>
</feature>
<dbReference type="Pfam" id="PF13585">
    <property type="entry name" value="CHU_C"/>
    <property type="match status" value="1"/>
</dbReference>
<feature type="domain" description="Ig-like" evidence="1">
    <location>
        <begin position="1776"/>
        <end position="1855"/>
    </location>
</feature>
<dbReference type="Proteomes" id="UP000829476">
    <property type="component" value="Chromosome"/>
</dbReference>
<gene>
    <name evidence="2" type="ORF">MQE36_15765</name>
</gene>
<feature type="domain" description="Ig-like" evidence="1">
    <location>
        <begin position="2350"/>
        <end position="2429"/>
    </location>
</feature>
<evidence type="ECO:0000313" key="2">
    <source>
        <dbReference type="EMBL" id="UNY98524.1"/>
    </source>
</evidence>
<feature type="domain" description="Ig-like" evidence="1">
    <location>
        <begin position="2268"/>
        <end position="2347"/>
    </location>
</feature>
<protein>
    <submittedName>
        <fullName evidence="2">Gliding motility-associated C-terminal domain-containing protein</fullName>
    </submittedName>
</protein>
<feature type="domain" description="Ig-like" evidence="1">
    <location>
        <begin position="3170"/>
        <end position="3249"/>
    </location>
</feature>
<dbReference type="InterPro" id="IPR026341">
    <property type="entry name" value="T9SS_type_B"/>
</dbReference>
<feature type="domain" description="Ig-like" evidence="1">
    <location>
        <begin position="3416"/>
        <end position="3495"/>
    </location>
</feature>
<reference evidence="2 3" key="1">
    <citation type="journal article" date="2018" name="Int. J. Syst. Evol. Microbiol.">
        <title>Zhouia spongiae sp. nov., isolated from a marine sponge.</title>
        <authorList>
            <person name="Zhuang L."/>
            <person name="Lin B."/>
            <person name="Qin F."/>
            <person name="Luo L."/>
        </authorList>
    </citation>
    <scope>NUCLEOTIDE SEQUENCE [LARGE SCALE GENOMIC DNA]</scope>
    <source>
        <strain evidence="2 3">HN-Y44</strain>
    </source>
</reference>
<keyword evidence="3" id="KW-1185">Reference proteome</keyword>
<feature type="domain" description="Ig-like" evidence="1">
    <location>
        <begin position="1694"/>
        <end position="1773"/>
    </location>
</feature>
<feature type="domain" description="Ig-like" evidence="1">
    <location>
        <begin position="3662"/>
        <end position="3741"/>
    </location>
</feature>
<feature type="domain" description="Ig-like" evidence="1">
    <location>
        <begin position="956"/>
        <end position="1035"/>
    </location>
</feature>
<feature type="domain" description="Ig-like" evidence="1">
    <location>
        <begin position="2432"/>
        <end position="2511"/>
    </location>
</feature>
<dbReference type="Pfam" id="PF19081">
    <property type="entry name" value="Ig_7"/>
    <property type="match status" value="37"/>
</dbReference>
<feature type="domain" description="Ig-like" evidence="1">
    <location>
        <begin position="3334"/>
        <end position="3413"/>
    </location>
</feature>
<feature type="domain" description="Ig-like" evidence="1">
    <location>
        <begin position="2022"/>
        <end position="2101"/>
    </location>
</feature>
<feature type="domain" description="Ig-like" evidence="1">
    <location>
        <begin position="1858"/>
        <end position="1937"/>
    </location>
</feature>